<proteinExistence type="predicted"/>
<evidence type="ECO:0000313" key="2">
    <source>
        <dbReference type="Proteomes" id="UP000189677"/>
    </source>
</evidence>
<dbReference type="KEGG" id="snw:BBN63_03960"/>
<accession>A0A1U9QPD7</accession>
<reference evidence="1 2" key="1">
    <citation type="submission" date="2016-11" db="EMBL/GenBank/DDBJ databases">
        <title>Complete genome sequence of Streptomyces niveus SCSIO 3406.</title>
        <authorList>
            <person name="Zhu Q."/>
            <person name="Cheng W."/>
            <person name="Song Y."/>
            <person name="Li Q."/>
            <person name="Ju J."/>
        </authorList>
    </citation>
    <scope>NUCLEOTIDE SEQUENCE [LARGE SCALE GENOMIC DNA]</scope>
    <source>
        <strain evidence="1 2">SCSIO 3406</strain>
    </source>
</reference>
<dbReference type="AlphaFoldDB" id="A0A1U9QPD7"/>
<gene>
    <name evidence="1" type="ORF">BBN63_03960</name>
</gene>
<organism evidence="1 2">
    <name type="scientific">Streptomyces niveus</name>
    <name type="common">Streptomyces spheroides</name>
    <dbReference type="NCBI Taxonomy" id="193462"/>
    <lineage>
        <taxon>Bacteria</taxon>
        <taxon>Bacillati</taxon>
        <taxon>Actinomycetota</taxon>
        <taxon>Actinomycetes</taxon>
        <taxon>Kitasatosporales</taxon>
        <taxon>Streptomycetaceae</taxon>
        <taxon>Streptomyces</taxon>
    </lineage>
</organism>
<evidence type="ECO:0000313" key="1">
    <source>
        <dbReference type="EMBL" id="AQU65525.1"/>
    </source>
</evidence>
<keyword evidence="2" id="KW-1185">Reference proteome</keyword>
<name>A0A1U9QPD7_STRNV</name>
<sequence length="59" mass="6456">MRRNSGGRVCGVIEPSCIRETRTSYDTVADDYAKIVRPAFVFDLATGRTTLISASMSGR</sequence>
<dbReference type="EMBL" id="CP018047">
    <property type="protein sequence ID" value="AQU65525.1"/>
    <property type="molecule type" value="Genomic_DNA"/>
</dbReference>
<dbReference type="Proteomes" id="UP000189677">
    <property type="component" value="Chromosome"/>
</dbReference>
<protein>
    <submittedName>
        <fullName evidence="1">Uncharacterized protein</fullName>
    </submittedName>
</protein>